<comment type="catalytic activity">
    <reaction evidence="4">
        <text>2 cob(II)alamin + reduced [electron-transfer flavoprotein] + 2 ATP = 2 adenosylcob(III)alamin + 2 triphosphate + oxidized [electron-transfer flavoprotein] + 3 H(+)</text>
        <dbReference type="Rhea" id="RHEA:28671"/>
        <dbReference type="Rhea" id="RHEA-COMP:10685"/>
        <dbReference type="Rhea" id="RHEA-COMP:10686"/>
        <dbReference type="ChEBI" id="CHEBI:15378"/>
        <dbReference type="ChEBI" id="CHEBI:16304"/>
        <dbReference type="ChEBI" id="CHEBI:18036"/>
        <dbReference type="ChEBI" id="CHEBI:18408"/>
        <dbReference type="ChEBI" id="CHEBI:30616"/>
        <dbReference type="ChEBI" id="CHEBI:57692"/>
        <dbReference type="ChEBI" id="CHEBI:58307"/>
        <dbReference type="EC" id="2.5.1.17"/>
    </reaction>
</comment>
<sequence length="190" mass="21374">MPIFYTRKGDDGRSRIGKKVVSKTCLEVEALGQLDELNSMVGVLKSGKVSGILKKHLHEIQENLFIIQSHVANLMLGSKFKVPKFSAEGGSASGGERSKVEEAEKIIDEIERKLPPLKKFVISGINQTSAWLDLLRAKSRNVERKILEIRNSKLEIDASILAYINRLSSLFFALARWEANGKKEQHPKYR</sequence>
<dbReference type="InterPro" id="IPR016030">
    <property type="entry name" value="CblAdoTrfase-like"/>
</dbReference>
<protein>
    <recommendedName>
        <fullName evidence="4">Corrinoid adenosyltransferase</fullName>
        <ecNumber evidence="4">2.5.1.17</ecNumber>
    </recommendedName>
    <alternativeName>
        <fullName evidence="4">Cob(II)alamin adenosyltransferase</fullName>
    </alternativeName>
    <alternativeName>
        <fullName evidence="4">Cob(II)yrinic acid a,c-diamide adenosyltransferase</fullName>
    </alternativeName>
    <alternativeName>
        <fullName evidence="4">Cobinamide/cobalamin adenosyltransferase</fullName>
    </alternativeName>
</protein>
<comment type="pathway">
    <text evidence="4">Cofactor biosynthesis; adenosylcobalamin biosynthesis; adenosylcobalamin from cob(II)yrinate a,c-diamide: step 2/7.</text>
</comment>
<comment type="similarity">
    <text evidence="4">Belongs to the Cob(I)alamin adenosyltransferase family.</text>
</comment>
<evidence type="ECO:0000259" key="5">
    <source>
        <dbReference type="Pfam" id="PF01923"/>
    </source>
</evidence>
<dbReference type="PANTHER" id="PTHR12213">
    <property type="entry name" value="CORRINOID ADENOSYLTRANSFERASE"/>
    <property type="match status" value="1"/>
</dbReference>
<dbReference type="Gene3D" id="1.20.1200.10">
    <property type="entry name" value="Cobalamin adenosyltransferase-like"/>
    <property type="match status" value="1"/>
</dbReference>
<dbReference type="GO" id="GO:0009236">
    <property type="term" value="P:cobalamin biosynthetic process"/>
    <property type="evidence" value="ECO:0007669"/>
    <property type="project" value="UniProtKB-UniRule"/>
</dbReference>
<dbReference type="NCBIfam" id="TIGR00636">
    <property type="entry name" value="PduO_Nterm"/>
    <property type="match status" value="1"/>
</dbReference>
<dbReference type="UniPathway" id="UPA00148">
    <property type="reaction ID" value="UER00233"/>
</dbReference>
<evidence type="ECO:0000313" key="7">
    <source>
        <dbReference type="Proteomes" id="UP000178227"/>
    </source>
</evidence>
<organism evidence="6 7">
    <name type="scientific">Candidatus Yanofskybacteria bacterium RIFCSPLOWO2_01_FULL_42_49</name>
    <dbReference type="NCBI Taxonomy" id="1802694"/>
    <lineage>
        <taxon>Bacteria</taxon>
        <taxon>Candidatus Yanofskyibacteriota</taxon>
    </lineage>
</organism>
<evidence type="ECO:0000256" key="4">
    <source>
        <dbReference type="RuleBase" id="RU366026"/>
    </source>
</evidence>
<dbReference type="PANTHER" id="PTHR12213:SF0">
    <property type="entry name" value="CORRINOID ADENOSYLTRANSFERASE MMAB"/>
    <property type="match status" value="1"/>
</dbReference>
<evidence type="ECO:0000313" key="6">
    <source>
        <dbReference type="EMBL" id="OGN23144.1"/>
    </source>
</evidence>
<dbReference type="InterPro" id="IPR029499">
    <property type="entry name" value="PduO-typ"/>
</dbReference>
<keyword evidence="2 4" id="KW-0547">Nucleotide-binding</keyword>
<dbReference type="GO" id="GO:0005524">
    <property type="term" value="F:ATP binding"/>
    <property type="evidence" value="ECO:0007669"/>
    <property type="project" value="UniProtKB-UniRule"/>
</dbReference>
<name>A0A1F8GCQ6_9BACT</name>
<dbReference type="Proteomes" id="UP000178227">
    <property type="component" value="Unassembled WGS sequence"/>
</dbReference>
<accession>A0A1F8GCQ6</accession>
<evidence type="ECO:0000256" key="1">
    <source>
        <dbReference type="ARBA" id="ARBA00022679"/>
    </source>
</evidence>
<dbReference type="GO" id="GO:0008817">
    <property type="term" value="F:corrinoid adenosyltransferase activity"/>
    <property type="evidence" value="ECO:0007669"/>
    <property type="project" value="UniProtKB-UniRule"/>
</dbReference>
<proteinExistence type="inferred from homology"/>
<dbReference type="InterPro" id="IPR036451">
    <property type="entry name" value="CblAdoTrfase-like_sf"/>
</dbReference>
<dbReference type="STRING" id="1802694.A2918_03845"/>
<dbReference type="EC" id="2.5.1.17" evidence="4"/>
<feature type="domain" description="Cobalamin adenosyltransferase-like" evidence="5">
    <location>
        <begin position="5"/>
        <end position="177"/>
    </location>
</feature>
<comment type="catalytic activity">
    <reaction evidence="4">
        <text>2 cob(II)yrinate a,c diamide + reduced [electron-transfer flavoprotein] + 2 ATP = 2 adenosylcob(III)yrinate a,c-diamide + 2 triphosphate + oxidized [electron-transfer flavoprotein] + 3 H(+)</text>
        <dbReference type="Rhea" id="RHEA:11528"/>
        <dbReference type="Rhea" id="RHEA-COMP:10685"/>
        <dbReference type="Rhea" id="RHEA-COMP:10686"/>
        <dbReference type="ChEBI" id="CHEBI:15378"/>
        <dbReference type="ChEBI" id="CHEBI:18036"/>
        <dbReference type="ChEBI" id="CHEBI:30616"/>
        <dbReference type="ChEBI" id="CHEBI:57692"/>
        <dbReference type="ChEBI" id="CHEBI:58307"/>
        <dbReference type="ChEBI" id="CHEBI:58503"/>
        <dbReference type="ChEBI" id="CHEBI:58537"/>
        <dbReference type="EC" id="2.5.1.17"/>
    </reaction>
</comment>
<keyword evidence="4" id="KW-0169">Cobalamin biosynthesis</keyword>
<dbReference type="SUPFAM" id="SSF89028">
    <property type="entry name" value="Cobalamin adenosyltransferase-like"/>
    <property type="match status" value="1"/>
</dbReference>
<keyword evidence="3 4" id="KW-0067">ATP-binding</keyword>
<evidence type="ECO:0000256" key="3">
    <source>
        <dbReference type="ARBA" id="ARBA00022840"/>
    </source>
</evidence>
<dbReference type="AlphaFoldDB" id="A0A1F8GCQ6"/>
<dbReference type="EMBL" id="MGKI01000004">
    <property type="protein sequence ID" value="OGN23144.1"/>
    <property type="molecule type" value="Genomic_DNA"/>
</dbReference>
<comment type="caution">
    <text evidence="6">The sequence shown here is derived from an EMBL/GenBank/DDBJ whole genome shotgun (WGS) entry which is preliminary data.</text>
</comment>
<reference evidence="6 7" key="1">
    <citation type="journal article" date="2016" name="Nat. Commun.">
        <title>Thousands of microbial genomes shed light on interconnected biogeochemical processes in an aquifer system.</title>
        <authorList>
            <person name="Anantharaman K."/>
            <person name="Brown C.T."/>
            <person name="Hug L.A."/>
            <person name="Sharon I."/>
            <person name="Castelle C.J."/>
            <person name="Probst A.J."/>
            <person name="Thomas B.C."/>
            <person name="Singh A."/>
            <person name="Wilkins M.J."/>
            <person name="Karaoz U."/>
            <person name="Brodie E.L."/>
            <person name="Williams K.H."/>
            <person name="Hubbard S.S."/>
            <person name="Banfield J.F."/>
        </authorList>
    </citation>
    <scope>NUCLEOTIDE SEQUENCE [LARGE SCALE GENOMIC DNA]</scope>
</reference>
<gene>
    <name evidence="6" type="ORF">A2918_03845</name>
</gene>
<keyword evidence="1 4" id="KW-0808">Transferase</keyword>
<dbReference type="Pfam" id="PF01923">
    <property type="entry name" value="Cob_adeno_trans"/>
    <property type="match status" value="1"/>
</dbReference>
<evidence type="ECO:0000256" key="2">
    <source>
        <dbReference type="ARBA" id="ARBA00022741"/>
    </source>
</evidence>